<evidence type="ECO:0000259" key="22">
    <source>
        <dbReference type="PROSITE" id="PS51196"/>
    </source>
</evidence>
<dbReference type="SMART" id="SM00957">
    <property type="entry name" value="SecA_DEAD"/>
    <property type="match status" value="1"/>
</dbReference>
<evidence type="ECO:0000256" key="13">
    <source>
        <dbReference type="ARBA" id="ARBA00022967"/>
    </source>
</evidence>
<keyword evidence="11 16" id="KW-0067">ATP-binding</keyword>
<dbReference type="RefSeq" id="WP_119329962.1">
    <property type="nucleotide sequence ID" value="NZ_JBHSJH010000002.1"/>
</dbReference>
<keyword evidence="14 16" id="KW-0811">Translocation</keyword>
<evidence type="ECO:0000256" key="14">
    <source>
        <dbReference type="ARBA" id="ARBA00023010"/>
    </source>
</evidence>
<comment type="similarity">
    <text evidence="3 16 17">Belongs to the SecA family.</text>
</comment>
<comment type="cofactor">
    <cofactor evidence="1">
        <name>Zn(2+)</name>
        <dbReference type="ChEBI" id="CHEBI:29105"/>
    </cofactor>
</comment>
<dbReference type="Pfam" id="PF21090">
    <property type="entry name" value="P-loop_SecA"/>
    <property type="match status" value="1"/>
</dbReference>
<evidence type="ECO:0000313" key="24">
    <source>
        <dbReference type="Proteomes" id="UP001595926"/>
    </source>
</evidence>
<dbReference type="PROSITE" id="PS51192">
    <property type="entry name" value="HELICASE_ATP_BIND_1"/>
    <property type="match status" value="1"/>
</dbReference>
<feature type="domain" description="SecA family profile" evidence="22">
    <location>
        <begin position="3"/>
        <end position="619"/>
    </location>
</feature>
<dbReference type="CDD" id="cd18803">
    <property type="entry name" value="SF2_C_secA"/>
    <property type="match status" value="1"/>
</dbReference>
<keyword evidence="18" id="KW-0175">Coiled coil</keyword>
<evidence type="ECO:0000259" key="21">
    <source>
        <dbReference type="PROSITE" id="PS51194"/>
    </source>
</evidence>
<dbReference type="InterPro" id="IPR011130">
    <property type="entry name" value="SecA_preprotein_X-link_dom"/>
</dbReference>
<dbReference type="Pfam" id="PF07516">
    <property type="entry name" value="SecA_SW"/>
    <property type="match status" value="1"/>
</dbReference>
<keyword evidence="24" id="KW-1185">Reference proteome</keyword>
<feature type="domain" description="Helicase C-terminal" evidence="21">
    <location>
        <begin position="430"/>
        <end position="625"/>
    </location>
</feature>
<dbReference type="NCBIfam" id="TIGR00963">
    <property type="entry name" value="secA"/>
    <property type="match status" value="1"/>
</dbReference>
<dbReference type="InterPro" id="IPR027417">
    <property type="entry name" value="P-loop_NTPase"/>
</dbReference>
<keyword evidence="8" id="KW-0479">Metal-binding</keyword>
<dbReference type="InterPro" id="IPR000185">
    <property type="entry name" value="SecA"/>
</dbReference>
<feature type="binding site" evidence="16">
    <location>
        <position position="87"/>
    </location>
    <ligand>
        <name>ATP</name>
        <dbReference type="ChEBI" id="CHEBI:30616"/>
    </ligand>
</feature>
<evidence type="ECO:0000256" key="7">
    <source>
        <dbReference type="ARBA" id="ARBA00022519"/>
    </source>
</evidence>
<comment type="subcellular location">
    <subcellularLocation>
        <location evidence="16">Cell membrane</location>
        <topology evidence="16">Peripheral membrane protein</topology>
        <orientation evidence="16">Cytoplasmic side</orientation>
    </subcellularLocation>
    <subcellularLocation>
        <location evidence="16">Cytoplasm</location>
    </subcellularLocation>
    <subcellularLocation>
        <location evidence="2">Membrane</location>
        <topology evidence="2">Peripheral membrane protein</topology>
    </subcellularLocation>
    <text evidence="16">Distribution is 50-50.</text>
</comment>
<evidence type="ECO:0000256" key="6">
    <source>
        <dbReference type="ARBA" id="ARBA00022490"/>
    </source>
</evidence>
<evidence type="ECO:0000256" key="12">
    <source>
        <dbReference type="ARBA" id="ARBA00022927"/>
    </source>
</evidence>
<dbReference type="CDD" id="cd17928">
    <property type="entry name" value="DEXDc_SecA"/>
    <property type="match status" value="1"/>
</dbReference>
<keyword evidence="7" id="KW-0997">Cell inner membrane</keyword>
<dbReference type="SUPFAM" id="SSF81767">
    <property type="entry name" value="Pre-protein crosslinking domain of SecA"/>
    <property type="match status" value="1"/>
</dbReference>
<keyword evidence="9 16" id="KW-0547">Nucleotide-binding</keyword>
<gene>
    <name evidence="16 23" type="primary">secA</name>
    <name evidence="23" type="ORF">ACFPDQ_05980</name>
</gene>
<dbReference type="InterPro" id="IPR044722">
    <property type="entry name" value="SecA_SF2_C"/>
</dbReference>
<evidence type="ECO:0000256" key="11">
    <source>
        <dbReference type="ARBA" id="ARBA00022840"/>
    </source>
</evidence>
<feature type="compositionally biased region" description="Basic residues" evidence="19">
    <location>
        <begin position="900"/>
        <end position="910"/>
    </location>
</feature>
<evidence type="ECO:0000256" key="5">
    <source>
        <dbReference type="ARBA" id="ARBA00022475"/>
    </source>
</evidence>
<dbReference type="NCBIfam" id="NF009538">
    <property type="entry name" value="PRK12904.1"/>
    <property type="match status" value="1"/>
</dbReference>
<keyword evidence="12 16" id="KW-0653">Protein transport</keyword>
<dbReference type="Pfam" id="PF02810">
    <property type="entry name" value="SEC-C"/>
    <property type="match status" value="1"/>
</dbReference>
<keyword evidence="13 16" id="KW-1278">Translocase</keyword>
<dbReference type="PANTHER" id="PTHR30612:SF0">
    <property type="entry name" value="CHLOROPLAST PROTEIN-TRANSPORTING ATPASE"/>
    <property type="match status" value="1"/>
</dbReference>
<dbReference type="PANTHER" id="PTHR30612">
    <property type="entry name" value="SECA INNER MEMBRANE COMPONENT OF SEC PROTEIN SECRETION SYSTEM"/>
    <property type="match status" value="1"/>
</dbReference>
<dbReference type="HAMAP" id="MF_01382">
    <property type="entry name" value="SecA"/>
    <property type="match status" value="1"/>
</dbReference>
<dbReference type="InterPro" id="IPR020937">
    <property type="entry name" value="SecA_CS"/>
</dbReference>
<organism evidence="23 24">
    <name type="scientific">Pseudofrancisella aestuarii</name>
    <dbReference type="NCBI Taxonomy" id="2670347"/>
    <lineage>
        <taxon>Bacteria</taxon>
        <taxon>Pseudomonadati</taxon>
        <taxon>Pseudomonadota</taxon>
        <taxon>Gammaproteobacteria</taxon>
        <taxon>Thiotrichales</taxon>
        <taxon>Francisellaceae</taxon>
        <taxon>Pseudofrancisella</taxon>
    </lineage>
</organism>
<dbReference type="Pfam" id="PF07517">
    <property type="entry name" value="SecA_DEAD"/>
    <property type="match status" value="1"/>
</dbReference>
<feature type="coiled-coil region" evidence="18">
    <location>
        <begin position="14"/>
        <end position="41"/>
    </location>
</feature>
<dbReference type="Gene3D" id="3.40.50.300">
    <property type="entry name" value="P-loop containing nucleotide triphosphate hydrolases"/>
    <property type="match status" value="2"/>
</dbReference>
<dbReference type="PROSITE" id="PS51194">
    <property type="entry name" value="HELICASE_CTER"/>
    <property type="match status" value="1"/>
</dbReference>
<protein>
    <recommendedName>
        <fullName evidence="16 17">Protein translocase subunit SecA</fullName>
        <ecNumber evidence="16">7.4.2.8</ecNumber>
    </recommendedName>
</protein>
<dbReference type="InterPro" id="IPR011116">
    <property type="entry name" value="SecA_Wing/Scaffold"/>
</dbReference>
<dbReference type="InterPro" id="IPR001650">
    <property type="entry name" value="Helicase_C-like"/>
</dbReference>
<dbReference type="SMART" id="SM00958">
    <property type="entry name" value="SecA_PP_bind"/>
    <property type="match status" value="1"/>
</dbReference>
<dbReference type="Proteomes" id="UP001595926">
    <property type="component" value="Unassembled WGS sequence"/>
</dbReference>
<dbReference type="InterPro" id="IPR014018">
    <property type="entry name" value="SecA_motor_DEAD"/>
</dbReference>
<proteinExistence type="inferred from homology"/>
<feature type="binding site" evidence="16">
    <location>
        <position position="512"/>
    </location>
    <ligand>
        <name>ATP</name>
        <dbReference type="ChEBI" id="CHEBI:30616"/>
    </ligand>
</feature>
<feature type="region of interest" description="Disordered" evidence="19">
    <location>
        <begin position="851"/>
        <end position="910"/>
    </location>
</feature>
<evidence type="ECO:0000256" key="16">
    <source>
        <dbReference type="HAMAP-Rule" id="MF_01382"/>
    </source>
</evidence>
<sequence length="910" mass="103905">MFGPIVRKILGSRNDRLIKKISKTVEKINELEQSFEALSDEELRNKTLEFKKRLEEGETLDQILPEAFAAVREASKRTKGMRHYDVQMIGGIVLHMGKVAEMRTGEGKTLVATLPVYLNALTEKGVHVITVNDYLAKRDAELMGEIYNFLGLSVGVIVADLNQRQRKEAYACDITYGTNNEFGFDYLRDNMAFDKEGQVQRSRNFVVIDEVDSILIDEARTPLIISGASDDSSEMYRLFNRLVPFLQKQEKEELEEDQEEKDFYVDEKSKSAYLTEKGHIKIEDMLKKEGVLEESDNLYSPKNITKMHYLNACLRAHSLYQLNVDYIVRDQEIIIIDESTGRAMPGRRWSDGLHQAIEAKEDVKVNAENQTLASITFQNFFKLYNKMSGMTGTADTEAFELHSIYGLEVVVIPTNKPIIRKDHNDMIFGSMKEKFHAIVEDIKERSSNGQPILVGTASIETSEYLSTLLKKKKVKHNVLNAKQHEREAGIIAMAGYPGAVTIATNMAGRGTDIILGGNWEVEIDELEEPTQEQIESIKSEWTERNDAVKKAGGLCIIGSERHDSRRVDNQLRGRAARQGDPGESKFYLSMDDNLLRIFASPALAERVKKGLSGGESLAFGFMSKFISKAQSKVENYHFDIRKNLLDYDNVVNEQRKVIYKQRQELLDREDVSDILEAIREDVAEQVFYEYVPKGSMPELWDVEGLEAVLKTDFMIEVDLQKRIEEDDNLDEDELRKIVIEAITLEYAEKVKGLDVSAIKHFEKVSILQALDSHWREHLSSIDHLRNSINLRGYAQKDPKNEYKKESFELFSSMLDNFKYEVITSLAKIRINTEEETQQAEQQWKDSVGEIKAEHESVLDNPSKHSDEEEQQEQEAPKVQTVKREGAKIKRNDPCPCGSGKKYKQCHGKVD</sequence>
<evidence type="ECO:0000259" key="20">
    <source>
        <dbReference type="PROSITE" id="PS51192"/>
    </source>
</evidence>
<evidence type="ECO:0000256" key="18">
    <source>
        <dbReference type="SAM" id="Coils"/>
    </source>
</evidence>
<keyword evidence="5 16" id="KW-1003">Cell membrane</keyword>
<dbReference type="PRINTS" id="PR00906">
    <property type="entry name" value="SECA"/>
</dbReference>
<dbReference type="InterPro" id="IPR014001">
    <property type="entry name" value="Helicase_ATP-bd"/>
</dbReference>
<evidence type="ECO:0000256" key="2">
    <source>
        <dbReference type="ARBA" id="ARBA00004170"/>
    </source>
</evidence>
<feature type="compositionally biased region" description="Basic and acidic residues" evidence="19">
    <location>
        <begin position="881"/>
        <end position="892"/>
    </location>
</feature>
<evidence type="ECO:0000256" key="9">
    <source>
        <dbReference type="ARBA" id="ARBA00022741"/>
    </source>
</evidence>
<feature type="binding site" evidence="16">
    <location>
        <begin position="105"/>
        <end position="109"/>
    </location>
    <ligand>
        <name>ATP</name>
        <dbReference type="ChEBI" id="CHEBI:30616"/>
    </ligand>
</feature>
<dbReference type="InterPro" id="IPR036266">
    <property type="entry name" value="SecA_Wing/Scaffold_sf"/>
</dbReference>
<dbReference type="InterPro" id="IPR011115">
    <property type="entry name" value="SecA_DEAD"/>
</dbReference>
<evidence type="ECO:0000313" key="23">
    <source>
        <dbReference type="EMBL" id="MFC4892593.1"/>
    </source>
</evidence>
<evidence type="ECO:0000256" key="15">
    <source>
        <dbReference type="ARBA" id="ARBA00023136"/>
    </source>
</evidence>
<feature type="domain" description="Helicase ATP-binding" evidence="20">
    <location>
        <begin position="89"/>
        <end position="248"/>
    </location>
</feature>
<dbReference type="InterPro" id="IPR036670">
    <property type="entry name" value="SecA_X-link_sf"/>
</dbReference>
<feature type="compositionally biased region" description="Basic and acidic residues" evidence="19">
    <location>
        <begin position="851"/>
        <end position="866"/>
    </location>
</feature>
<dbReference type="SUPFAM" id="SSF52540">
    <property type="entry name" value="P-loop containing nucleoside triphosphate hydrolases"/>
    <property type="match status" value="2"/>
</dbReference>
<evidence type="ECO:0000256" key="3">
    <source>
        <dbReference type="ARBA" id="ARBA00007650"/>
    </source>
</evidence>
<evidence type="ECO:0000256" key="4">
    <source>
        <dbReference type="ARBA" id="ARBA00022448"/>
    </source>
</evidence>
<keyword evidence="10" id="KW-0862">Zinc</keyword>
<evidence type="ECO:0000256" key="10">
    <source>
        <dbReference type="ARBA" id="ARBA00022833"/>
    </source>
</evidence>
<comment type="function">
    <text evidence="16">Part of the Sec protein translocase complex. Interacts with the SecYEG preprotein conducting channel. Has a central role in coupling the hydrolysis of ATP to the transfer of proteins into and across the cell membrane, serving both as a receptor for the preprotein-SecB complex and as an ATP-driven molecular motor driving the stepwise translocation of polypeptide chains across the membrane.</text>
</comment>
<dbReference type="Gene3D" id="1.10.3060.10">
    <property type="entry name" value="Helical scaffold and wing domains of SecA"/>
    <property type="match status" value="1"/>
</dbReference>
<dbReference type="Pfam" id="PF01043">
    <property type="entry name" value="SecA_PP_bind"/>
    <property type="match status" value="1"/>
</dbReference>
<dbReference type="EMBL" id="JBHSJH010000002">
    <property type="protein sequence ID" value="MFC4892593.1"/>
    <property type="molecule type" value="Genomic_DNA"/>
</dbReference>
<comment type="caution">
    <text evidence="23">The sequence shown here is derived from an EMBL/GenBank/DDBJ whole genome shotgun (WGS) entry which is preliminary data.</text>
</comment>
<evidence type="ECO:0000256" key="1">
    <source>
        <dbReference type="ARBA" id="ARBA00001947"/>
    </source>
</evidence>
<dbReference type="PROSITE" id="PS51196">
    <property type="entry name" value="SECA_MOTOR_DEAD"/>
    <property type="match status" value="1"/>
</dbReference>
<evidence type="ECO:0000256" key="17">
    <source>
        <dbReference type="RuleBase" id="RU003874"/>
    </source>
</evidence>
<comment type="subunit">
    <text evidence="16">Monomer and homodimer. Part of the essential Sec protein translocation apparatus which comprises SecA, SecYEG and auxiliary proteins SecDF-YajC and YidC.</text>
</comment>
<dbReference type="EC" id="7.4.2.8" evidence="16"/>
<dbReference type="SUPFAM" id="SSF81886">
    <property type="entry name" value="Helical scaffold and wing domains of SecA"/>
    <property type="match status" value="1"/>
</dbReference>
<keyword evidence="4 16" id="KW-0813">Transport</keyword>
<dbReference type="Gene3D" id="3.90.1440.10">
    <property type="entry name" value="SecA, preprotein cross-linking domain"/>
    <property type="match status" value="1"/>
</dbReference>
<accession>A0ABV9TD95</accession>
<evidence type="ECO:0000256" key="19">
    <source>
        <dbReference type="SAM" id="MobiDB-lite"/>
    </source>
</evidence>
<comment type="catalytic activity">
    <reaction evidence="16">
        <text>ATP + H2O + cellular proteinSide 1 = ADP + phosphate + cellular proteinSide 2.</text>
        <dbReference type="EC" id="7.4.2.8"/>
    </reaction>
</comment>
<evidence type="ECO:0000256" key="8">
    <source>
        <dbReference type="ARBA" id="ARBA00022723"/>
    </source>
</evidence>
<name>A0ABV9TD95_9GAMM</name>
<reference evidence="24" key="1">
    <citation type="journal article" date="2019" name="Int. J. Syst. Evol. Microbiol.">
        <title>The Global Catalogue of Microorganisms (GCM) 10K type strain sequencing project: providing services to taxonomists for standard genome sequencing and annotation.</title>
        <authorList>
            <consortium name="The Broad Institute Genomics Platform"/>
            <consortium name="The Broad Institute Genome Sequencing Center for Infectious Disease"/>
            <person name="Wu L."/>
            <person name="Ma J."/>
        </authorList>
    </citation>
    <scope>NUCLEOTIDE SEQUENCE [LARGE SCALE GENOMIC DNA]</scope>
    <source>
        <strain evidence="24">CGMCC 1.13718</strain>
    </source>
</reference>
<dbReference type="InterPro" id="IPR004027">
    <property type="entry name" value="SEC_C_motif"/>
</dbReference>
<keyword evidence="15 16" id="KW-0472">Membrane</keyword>
<keyword evidence="6 16" id="KW-0963">Cytoplasm</keyword>
<dbReference type="PROSITE" id="PS01312">
    <property type="entry name" value="SECA"/>
    <property type="match status" value="1"/>
</dbReference>